<reference evidence="4" key="1">
    <citation type="submission" date="2016-06" db="EMBL/GenBank/DDBJ databases">
        <title>Whole genome sequencing of Thermus brockianus strain GE-1.</title>
        <authorList>
            <person name="Schaefers C."/>
            <person name="Blank S."/>
            <person name="Wiebusch S."/>
            <person name="Elleuche S."/>
            <person name="Antranikian G."/>
        </authorList>
    </citation>
    <scope>NUCLEOTIDE SEQUENCE [LARGE SCALE GENOMIC DNA]</scope>
    <source>
        <strain evidence="4">GE-1</strain>
    </source>
</reference>
<accession>A0A1J0LS05</accession>
<keyword evidence="1" id="KW-0472">Membrane</keyword>
<keyword evidence="1" id="KW-1133">Transmembrane helix</keyword>
<sequence>MGKASLRLLADLCTLGRGGVVLLLLGEVGEGPEALAKVVHLLLLGWTLDVLDGMLARASRRPSPLAPWDYPLDAGLAWAGFAYLVGAGLVPVGPGLAWMVVALTLLLRYPSKSLSMLLQVPATFAPFYFAAFLAPEAFRMALLWALLALLLDGRRFLGVVREFLEGAS</sequence>
<evidence type="ECO:0000256" key="1">
    <source>
        <dbReference type="SAM" id="Phobius"/>
    </source>
</evidence>
<proteinExistence type="predicted"/>
<feature type="transmembrane region" description="Helical" evidence="1">
    <location>
        <begin position="76"/>
        <end position="107"/>
    </location>
</feature>
<dbReference type="STRING" id="56956.A0O31_00611"/>
<evidence type="ECO:0000313" key="2">
    <source>
        <dbReference type="EMBL" id="APD08804.1"/>
    </source>
</evidence>
<evidence type="ECO:0000313" key="4">
    <source>
        <dbReference type="Proteomes" id="UP000182993"/>
    </source>
</evidence>
<gene>
    <name evidence="2" type="ORF">A0O31_00611</name>
    <name evidence="3" type="ORF">TbrSNM41_05180</name>
</gene>
<dbReference type="KEGG" id="tbc:A0O31_00611"/>
<feature type="transmembrane region" description="Helical" evidence="1">
    <location>
        <begin position="127"/>
        <end position="151"/>
    </location>
</feature>
<dbReference type="EMBL" id="AP025593">
    <property type="protein sequence ID" value="BDG15784.1"/>
    <property type="molecule type" value="Genomic_DNA"/>
</dbReference>
<organism evidence="2 4">
    <name type="scientific">Thermus brockianus</name>
    <dbReference type="NCBI Taxonomy" id="56956"/>
    <lineage>
        <taxon>Bacteria</taxon>
        <taxon>Thermotogati</taxon>
        <taxon>Deinococcota</taxon>
        <taxon>Deinococci</taxon>
        <taxon>Thermales</taxon>
        <taxon>Thermaceae</taxon>
        <taxon>Thermus</taxon>
    </lineage>
</organism>
<reference evidence="2" key="2">
    <citation type="journal article" date="2017" name="Stand. Genomic Sci.">
        <title>Complete genome sequence of Thermus brockianus GE-1 reveals key enzymes of xylan/xylose metabolism.</title>
        <authorList>
            <person name="Schaefers C."/>
            <person name="Blank S."/>
            <person name="Wiebusch S."/>
            <person name="Elleuche S."/>
            <person name="Antranikian G."/>
        </authorList>
    </citation>
    <scope>NUCLEOTIDE SEQUENCE</scope>
    <source>
        <strain evidence="2">GE-1</strain>
    </source>
</reference>
<dbReference type="EMBL" id="CP016312">
    <property type="protein sequence ID" value="APD08804.1"/>
    <property type="molecule type" value="Genomic_DNA"/>
</dbReference>
<evidence type="ECO:0000313" key="5">
    <source>
        <dbReference type="Proteomes" id="UP000831120"/>
    </source>
</evidence>
<evidence type="ECO:0000313" key="3">
    <source>
        <dbReference type="EMBL" id="BDG15784.1"/>
    </source>
</evidence>
<protein>
    <recommendedName>
        <fullName evidence="6">CDP-alcohol phosphatidyltransferase</fullName>
    </recommendedName>
</protein>
<evidence type="ECO:0008006" key="6">
    <source>
        <dbReference type="Google" id="ProtNLM"/>
    </source>
</evidence>
<dbReference type="RefSeq" id="WP_071676613.1">
    <property type="nucleotide sequence ID" value="NZ_AP025593.1"/>
</dbReference>
<dbReference type="OrthoDB" id="33031at2"/>
<dbReference type="Proteomes" id="UP000182993">
    <property type="component" value="Chromosome"/>
</dbReference>
<reference evidence="3 5" key="3">
    <citation type="journal article" date="2022" name="Microbiol. Resour. Announc.">
        <title>Complete Genome Sequences of Thermus Strains Isolated from Senami Hot Spring in Japan.</title>
        <authorList>
            <person name="Miyazaki K."/>
        </authorList>
    </citation>
    <scope>NUCLEOTIDE SEQUENCE [LARGE SCALE GENOMIC DNA]</scope>
    <source>
        <strain evidence="3 5">SNM4-1</strain>
    </source>
</reference>
<name>A0A1J0LS05_THEBO</name>
<keyword evidence="5" id="KW-1185">Reference proteome</keyword>
<dbReference type="Proteomes" id="UP000831120">
    <property type="component" value="Chromosome"/>
</dbReference>
<dbReference type="AlphaFoldDB" id="A0A1J0LS05"/>
<keyword evidence="1" id="KW-0812">Transmembrane</keyword>